<keyword evidence="3" id="KW-1185">Reference proteome</keyword>
<dbReference type="GO" id="GO:0016853">
    <property type="term" value="F:isomerase activity"/>
    <property type="evidence" value="ECO:0007669"/>
    <property type="project" value="UniProtKB-KW"/>
</dbReference>
<dbReference type="KEGG" id="vgu:HYG85_17905"/>
<dbReference type="AlphaFoldDB" id="A0A8J8MD93"/>
<accession>A0A8J8MD93</accession>
<evidence type="ECO:0000259" key="1">
    <source>
        <dbReference type="Pfam" id="PF01261"/>
    </source>
</evidence>
<dbReference type="Gene3D" id="3.20.20.150">
    <property type="entry name" value="Divalent-metal-dependent TIM barrel enzymes"/>
    <property type="match status" value="1"/>
</dbReference>
<dbReference type="Proteomes" id="UP000677305">
    <property type="component" value="Chromosome"/>
</dbReference>
<dbReference type="InterPro" id="IPR013022">
    <property type="entry name" value="Xyl_isomerase-like_TIM-brl"/>
</dbReference>
<dbReference type="RefSeq" id="WP_212690828.1">
    <property type="nucleotide sequence ID" value="NZ_CP058561.1"/>
</dbReference>
<reference evidence="2 3" key="1">
    <citation type="submission" date="2020-07" db="EMBL/GenBank/DDBJ databases">
        <title>Vallitalea guaymasensis genome.</title>
        <authorList>
            <person name="Postec A."/>
        </authorList>
    </citation>
    <scope>NUCLEOTIDE SEQUENCE [LARGE SCALE GENOMIC DNA]</scope>
    <source>
        <strain evidence="2 3">Ra1766G1</strain>
    </source>
</reference>
<organism evidence="2 3">
    <name type="scientific">Vallitalea guaymasensis</name>
    <dbReference type="NCBI Taxonomy" id="1185412"/>
    <lineage>
        <taxon>Bacteria</taxon>
        <taxon>Bacillati</taxon>
        <taxon>Bacillota</taxon>
        <taxon>Clostridia</taxon>
        <taxon>Lachnospirales</taxon>
        <taxon>Vallitaleaceae</taxon>
        <taxon>Vallitalea</taxon>
    </lineage>
</organism>
<gene>
    <name evidence="2" type="ORF">HYG85_17905</name>
</gene>
<evidence type="ECO:0000313" key="3">
    <source>
        <dbReference type="Proteomes" id="UP000677305"/>
    </source>
</evidence>
<name>A0A8J8MD93_9FIRM</name>
<sequence length="268" mass="31609">MKNSNIKLGIFNWFGYIMPPVERVKKIVEAGFDSIMLWWDEELFSEEGKKDLLKILEMDISIENIHAPYYECNKLWSSNESDRNYIINEFIKCIHDCHTYNIPVIVMHLTQGDYPDKPNIYGLNSIKTILEEAERCGIKVAIENTRQEEFFDYVLDNIQSDWLGVCYDSSHANLYSTSIYDVLNKYGDRLIALHLSDNDGCTDRHWLPYEGVINWNKLLYKLKEINYMGNLSFEVFYDKTKDDYDSAEFLREAHDKAVILRTELEYIL</sequence>
<dbReference type="Pfam" id="PF01261">
    <property type="entry name" value="AP_endonuc_2"/>
    <property type="match status" value="1"/>
</dbReference>
<dbReference type="InterPro" id="IPR050312">
    <property type="entry name" value="IolE/XylAMocC-like"/>
</dbReference>
<feature type="domain" description="Xylose isomerase-like TIM barrel" evidence="1">
    <location>
        <begin position="25"/>
        <end position="252"/>
    </location>
</feature>
<dbReference type="InterPro" id="IPR036237">
    <property type="entry name" value="Xyl_isomerase-like_sf"/>
</dbReference>
<proteinExistence type="predicted"/>
<evidence type="ECO:0000313" key="2">
    <source>
        <dbReference type="EMBL" id="QUH30688.1"/>
    </source>
</evidence>
<keyword evidence="2" id="KW-0413">Isomerase</keyword>
<dbReference type="PANTHER" id="PTHR12110">
    <property type="entry name" value="HYDROXYPYRUVATE ISOMERASE"/>
    <property type="match status" value="1"/>
</dbReference>
<protein>
    <submittedName>
        <fullName evidence="2">Sugar phosphate isomerase/epimerase</fullName>
    </submittedName>
</protein>
<dbReference type="PANTHER" id="PTHR12110:SF21">
    <property type="entry name" value="XYLOSE ISOMERASE-LIKE TIM BARREL DOMAIN-CONTAINING PROTEIN"/>
    <property type="match status" value="1"/>
</dbReference>
<dbReference type="EMBL" id="CP058561">
    <property type="protein sequence ID" value="QUH30688.1"/>
    <property type="molecule type" value="Genomic_DNA"/>
</dbReference>
<dbReference type="SUPFAM" id="SSF51658">
    <property type="entry name" value="Xylose isomerase-like"/>
    <property type="match status" value="1"/>
</dbReference>